<keyword evidence="2" id="KW-0472">Membrane</keyword>
<reference evidence="3" key="2">
    <citation type="submission" date="2023-06" db="EMBL/GenBank/DDBJ databases">
        <authorList>
            <consortium name="Lawrence Berkeley National Laboratory"/>
            <person name="Haridas S."/>
            <person name="Hensen N."/>
            <person name="Bonometti L."/>
            <person name="Westerberg I."/>
            <person name="Brannstrom I.O."/>
            <person name="Guillou S."/>
            <person name="Cros-Aarteil S."/>
            <person name="Calhoun S."/>
            <person name="Kuo A."/>
            <person name="Mondo S."/>
            <person name="Pangilinan J."/>
            <person name="Riley R."/>
            <person name="Labutti K."/>
            <person name="Andreopoulos B."/>
            <person name="Lipzen A."/>
            <person name="Chen C."/>
            <person name="Yanf M."/>
            <person name="Daum C."/>
            <person name="Ng V."/>
            <person name="Clum A."/>
            <person name="Steindorff A."/>
            <person name="Ohm R."/>
            <person name="Martin F."/>
            <person name="Silar P."/>
            <person name="Natvig D."/>
            <person name="Lalanne C."/>
            <person name="Gautier V."/>
            <person name="Ament-Velasquez S.L."/>
            <person name="Kruys A."/>
            <person name="Hutchinson M.I."/>
            <person name="Powell A.J."/>
            <person name="Barry K."/>
            <person name="Miller A.N."/>
            <person name="Grigoriev I.V."/>
            <person name="Debuchy R."/>
            <person name="Gladieux P."/>
            <person name="Thoren M.H."/>
            <person name="Johannesson H."/>
        </authorList>
    </citation>
    <scope>NUCLEOTIDE SEQUENCE</scope>
    <source>
        <strain evidence="3">CBS 168.71</strain>
    </source>
</reference>
<keyword evidence="4" id="KW-1185">Reference proteome</keyword>
<evidence type="ECO:0000313" key="3">
    <source>
        <dbReference type="EMBL" id="KAK3298479.1"/>
    </source>
</evidence>
<proteinExistence type="predicted"/>
<protein>
    <submittedName>
        <fullName evidence="3">Uncharacterized protein</fullName>
    </submittedName>
</protein>
<comment type="caution">
    <text evidence="3">The sequence shown here is derived from an EMBL/GenBank/DDBJ whole genome shotgun (WGS) entry which is preliminary data.</text>
</comment>
<feature type="region of interest" description="Disordered" evidence="1">
    <location>
        <begin position="1"/>
        <end position="55"/>
    </location>
</feature>
<organism evidence="3 4">
    <name type="scientific">Chaetomium fimeti</name>
    <dbReference type="NCBI Taxonomy" id="1854472"/>
    <lineage>
        <taxon>Eukaryota</taxon>
        <taxon>Fungi</taxon>
        <taxon>Dikarya</taxon>
        <taxon>Ascomycota</taxon>
        <taxon>Pezizomycotina</taxon>
        <taxon>Sordariomycetes</taxon>
        <taxon>Sordariomycetidae</taxon>
        <taxon>Sordariales</taxon>
        <taxon>Chaetomiaceae</taxon>
        <taxon>Chaetomium</taxon>
    </lineage>
</organism>
<evidence type="ECO:0000256" key="1">
    <source>
        <dbReference type="SAM" id="MobiDB-lite"/>
    </source>
</evidence>
<reference evidence="3" key="1">
    <citation type="journal article" date="2023" name="Mol. Phylogenet. Evol.">
        <title>Genome-scale phylogeny and comparative genomics of the fungal order Sordariales.</title>
        <authorList>
            <person name="Hensen N."/>
            <person name="Bonometti L."/>
            <person name="Westerberg I."/>
            <person name="Brannstrom I.O."/>
            <person name="Guillou S."/>
            <person name="Cros-Aarteil S."/>
            <person name="Calhoun S."/>
            <person name="Haridas S."/>
            <person name="Kuo A."/>
            <person name="Mondo S."/>
            <person name="Pangilinan J."/>
            <person name="Riley R."/>
            <person name="LaButti K."/>
            <person name="Andreopoulos B."/>
            <person name="Lipzen A."/>
            <person name="Chen C."/>
            <person name="Yan M."/>
            <person name="Daum C."/>
            <person name="Ng V."/>
            <person name="Clum A."/>
            <person name="Steindorff A."/>
            <person name="Ohm R.A."/>
            <person name="Martin F."/>
            <person name="Silar P."/>
            <person name="Natvig D.O."/>
            <person name="Lalanne C."/>
            <person name="Gautier V."/>
            <person name="Ament-Velasquez S.L."/>
            <person name="Kruys A."/>
            <person name="Hutchinson M.I."/>
            <person name="Powell A.J."/>
            <person name="Barry K."/>
            <person name="Miller A.N."/>
            <person name="Grigoriev I.V."/>
            <person name="Debuchy R."/>
            <person name="Gladieux P."/>
            <person name="Hiltunen Thoren M."/>
            <person name="Johannesson H."/>
        </authorList>
    </citation>
    <scope>NUCLEOTIDE SEQUENCE</scope>
    <source>
        <strain evidence="3">CBS 168.71</strain>
    </source>
</reference>
<keyword evidence="2" id="KW-0812">Transmembrane</keyword>
<keyword evidence="2" id="KW-1133">Transmembrane helix</keyword>
<evidence type="ECO:0000313" key="4">
    <source>
        <dbReference type="Proteomes" id="UP001278766"/>
    </source>
</evidence>
<feature type="transmembrane region" description="Helical" evidence="2">
    <location>
        <begin position="327"/>
        <end position="348"/>
    </location>
</feature>
<dbReference type="RefSeq" id="XP_062661993.1">
    <property type="nucleotide sequence ID" value="XM_062808723.1"/>
</dbReference>
<dbReference type="GeneID" id="87845671"/>
<gene>
    <name evidence="3" type="ORF">B0H64DRAFT_75939</name>
</gene>
<dbReference type="Proteomes" id="UP001278766">
    <property type="component" value="Unassembled WGS sequence"/>
</dbReference>
<sequence length="375" mass="42184">MGSDNPPNTILNQSLLDAPDSPATRSAISTGLWGNDTPTTPTAGQRLHSADRNPTNPDDTYWTYYHQECTNALHDGGRHVAARTHADIVSCAAKLRRGMAREDVKDALRAELLRARCHANDEELLDNSVDLTASLLLMANFGRYAYGFSGRNRVCWTKGSLGEFLRDYFEPERRLVNEGVKLERVFKASSLDRIAGLEVVWTDNLADHLRLTDDDRKVHLFHHASFLETQRQSADSLLPSGLAEETLRTLALLCPTADAETKQWLAGLPNHGDLDRGVNQCGRLKTDDRRIDNFFFWRDRLVMVKQVFDEAQPKTIRQWWYDSRNGVQWYTFWVAVLVLVLTVVFGLVQSVEGALQVYVSFKALDTGEHLGPGGT</sequence>
<feature type="compositionally biased region" description="Polar residues" evidence="1">
    <location>
        <begin position="1"/>
        <end position="15"/>
    </location>
</feature>
<accession>A0AAE0HL08</accession>
<dbReference type="EMBL" id="JAUEPN010000002">
    <property type="protein sequence ID" value="KAK3298479.1"/>
    <property type="molecule type" value="Genomic_DNA"/>
</dbReference>
<dbReference type="AlphaFoldDB" id="A0AAE0HL08"/>
<name>A0AAE0HL08_9PEZI</name>
<evidence type="ECO:0000256" key="2">
    <source>
        <dbReference type="SAM" id="Phobius"/>
    </source>
</evidence>